<dbReference type="Gene3D" id="3.10.129.10">
    <property type="entry name" value="Hotdog Thioesterase"/>
    <property type="match status" value="1"/>
</dbReference>
<accession>A0ABR2Z2P6</accession>
<protein>
    <recommendedName>
        <fullName evidence="1">MaoC-like domain-containing protein</fullName>
    </recommendedName>
</protein>
<dbReference type="Pfam" id="PF01575">
    <property type="entry name" value="MaoC_dehydratas"/>
    <property type="match status" value="1"/>
</dbReference>
<evidence type="ECO:0000259" key="1">
    <source>
        <dbReference type="Pfam" id="PF01575"/>
    </source>
</evidence>
<dbReference type="SUPFAM" id="SSF54637">
    <property type="entry name" value="Thioesterase/thiol ester dehydrase-isomerase"/>
    <property type="match status" value="1"/>
</dbReference>
<proteinExistence type="predicted"/>
<comment type="caution">
    <text evidence="2">The sequence shown here is derived from an EMBL/GenBank/DDBJ whole genome shotgun (WGS) entry which is preliminary data.</text>
</comment>
<dbReference type="EMBL" id="JALJOT010000001">
    <property type="protein sequence ID" value="KAK9918433.1"/>
    <property type="molecule type" value="Genomic_DNA"/>
</dbReference>
<reference evidence="2 3" key="1">
    <citation type="journal article" date="2024" name="Nat. Commun.">
        <title>Phylogenomics reveals the evolutionary origins of lichenization in chlorophyte algae.</title>
        <authorList>
            <person name="Puginier C."/>
            <person name="Libourel C."/>
            <person name="Otte J."/>
            <person name="Skaloud P."/>
            <person name="Haon M."/>
            <person name="Grisel S."/>
            <person name="Petersen M."/>
            <person name="Berrin J.G."/>
            <person name="Delaux P.M."/>
            <person name="Dal Grande F."/>
            <person name="Keller J."/>
        </authorList>
    </citation>
    <scope>NUCLEOTIDE SEQUENCE [LARGE SCALE GENOMIC DNA]</scope>
    <source>
        <strain evidence="2 3">SAG 216-7</strain>
    </source>
</reference>
<dbReference type="InterPro" id="IPR002539">
    <property type="entry name" value="MaoC-like_dom"/>
</dbReference>
<name>A0ABR2Z2P6_9CHLO</name>
<dbReference type="InterPro" id="IPR050965">
    <property type="entry name" value="UPF0336/Enoyl-CoA_hydratase"/>
</dbReference>
<organism evidence="2 3">
    <name type="scientific">Coccomyxa subellipsoidea</name>
    <dbReference type="NCBI Taxonomy" id="248742"/>
    <lineage>
        <taxon>Eukaryota</taxon>
        <taxon>Viridiplantae</taxon>
        <taxon>Chlorophyta</taxon>
        <taxon>core chlorophytes</taxon>
        <taxon>Trebouxiophyceae</taxon>
        <taxon>Trebouxiophyceae incertae sedis</taxon>
        <taxon>Coccomyxaceae</taxon>
        <taxon>Coccomyxa</taxon>
    </lineage>
</organism>
<sequence length="177" mass="18767">MLKKTFGAFRSPSLRVLAAYSDQRLSSSANNCIIDAESASKRLQIGTVLECRRTFSNEDIESFVTTTGDSNPIHTDCKAAKASGKAPVHVGFSGHVLPGVLCAALFPALIGSTFPGAIYLSQTLKFRKPALAGEPVTARITVDSVSGSRVAFKTECLSDYGTLLVDGVAVALIREQQ</sequence>
<feature type="domain" description="MaoC-like" evidence="1">
    <location>
        <begin position="51"/>
        <end position="144"/>
    </location>
</feature>
<evidence type="ECO:0000313" key="3">
    <source>
        <dbReference type="Proteomes" id="UP001491310"/>
    </source>
</evidence>
<gene>
    <name evidence="2" type="ORF">WJX75_004067</name>
</gene>
<dbReference type="PANTHER" id="PTHR43437">
    <property type="entry name" value="HYDROXYACYL-THIOESTER DEHYDRATASE TYPE 2, MITOCHONDRIAL-RELATED"/>
    <property type="match status" value="1"/>
</dbReference>
<dbReference type="Proteomes" id="UP001491310">
    <property type="component" value="Unassembled WGS sequence"/>
</dbReference>
<dbReference type="InterPro" id="IPR029069">
    <property type="entry name" value="HotDog_dom_sf"/>
</dbReference>
<dbReference type="PANTHER" id="PTHR43437:SF3">
    <property type="entry name" value="HYDROXYACYL-THIOESTER DEHYDRATASE TYPE 2, MITOCHONDRIAL"/>
    <property type="match status" value="1"/>
</dbReference>
<evidence type="ECO:0000313" key="2">
    <source>
        <dbReference type="EMBL" id="KAK9918433.1"/>
    </source>
</evidence>
<keyword evidence="3" id="KW-1185">Reference proteome</keyword>